<proteinExistence type="predicted"/>
<organism evidence="1 2">
    <name type="scientific">Protopolystoma xenopodis</name>
    <dbReference type="NCBI Taxonomy" id="117903"/>
    <lineage>
        <taxon>Eukaryota</taxon>
        <taxon>Metazoa</taxon>
        <taxon>Spiralia</taxon>
        <taxon>Lophotrochozoa</taxon>
        <taxon>Platyhelminthes</taxon>
        <taxon>Monogenea</taxon>
        <taxon>Polyopisthocotylea</taxon>
        <taxon>Polystomatidea</taxon>
        <taxon>Polystomatidae</taxon>
        <taxon>Protopolystoma</taxon>
    </lineage>
</organism>
<accession>A0A448WKY9</accession>
<sequence>MGLQFRLSRDTSTHAQVGGAGLIVTFRKGMLRHSDSILAGSTAEIGANCKLRFIAIAIGIGIGFQRRDGMSYIGTIRSARSKVGKSTYFISQLGRVEI</sequence>
<dbReference type="AlphaFoldDB" id="A0A448WKY9"/>
<comment type="caution">
    <text evidence="1">The sequence shown here is derived from an EMBL/GenBank/DDBJ whole genome shotgun (WGS) entry which is preliminary data.</text>
</comment>
<gene>
    <name evidence="1" type="ORF">PXEA_LOCUS7782</name>
</gene>
<protein>
    <submittedName>
        <fullName evidence="1">Uncharacterized protein</fullName>
    </submittedName>
</protein>
<name>A0A448WKY9_9PLAT</name>
<dbReference type="EMBL" id="CAAALY010020825">
    <property type="protein sequence ID" value="VEL14342.1"/>
    <property type="molecule type" value="Genomic_DNA"/>
</dbReference>
<keyword evidence="2" id="KW-1185">Reference proteome</keyword>
<evidence type="ECO:0000313" key="2">
    <source>
        <dbReference type="Proteomes" id="UP000784294"/>
    </source>
</evidence>
<dbReference type="Proteomes" id="UP000784294">
    <property type="component" value="Unassembled WGS sequence"/>
</dbReference>
<reference evidence="1" key="1">
    <citation type="submission" date="2018-11" db="EMBL/GenBank/DDBJ databases">
        <authorList>
            <consortium name="Pathogen Informatics"/>
        </authorList>
    </citation>
    <scope>NUCLEOTIDE SEQUENCE</scope>
</reference>
<evidence type="ECO:0000313" key="1">
    <source>
        <dbReference type="EMBL" id="VEL14342.1"/>
    </source>
</evidence>